<accession>D8PPK5</accession>
<dbReference type="Pfam" id="PF02671">
    <property type="entry name" value="PAH"/>
    <property type="match status" value="1"/>
</dbReference>
<protein>
    <submittedName>
        <fullName evidence="4">Uncharacterized protein</fullName>
    </submittedName>
</protein>
<keyword evidence="5" id="KW-1185">Reference proteome</keyword>
<reference evidence="4 5" key="1">
    <citation type="journal article" date="2010" name="Nat. Biotechnol.">
        <title>Genome sequence of the model mushroom Schizophyllum commune.</title>
        <authorList>
            <person name="Ohm R.A."/>
            <person name="de Jong J.F."/>
            <person name="Lugones L.G."/>
            <person name="Aerts A."/>
            <person name="Kothe E."/>
            <person name="Stajich J.E."/>
            <person name="de Vries R.P."/>
            <person name="Record E."/>
            <person name="Levasseur A."/>
            <person name="Baker S.E."/>
            <person name="Bartholomew K.A."/>
            <person name="Coutinho P.M."/>
            <person name="Erdmann S."/>
            <person name="Fowler T.J."/>
            <person name="Gathman A.C."/>
            <person name="Lombard V."/>
            <person name="Henrissat B."/>
            <person name="Knabe N."/>
            <person name="Kuees U."/>
            <person name="Lilly W.W."/>
            <person name="Lindquist E."/>
            <person name="Lucas S."/>
            <person name="Magnuson J.K."/>
            <person name="Piumi F."/>
            <person name="Raudaskoski M."/>
            <person name="Salamov A."/>
            <person name="Schmutz J."/>
            <person name="Schwarze F.W.M.R."/>
            <person name="vanKuyk P.A."/>
            <person name="Horton J.S."/>
            <person name="Grigoriev I.V."/>
            <person name="Woesten H.A.B."/>
        </authorList>
    </citation>
    <scope>NUCLEOTIDE SEQUENCE [LARGE SCALE GENOMIC DNA]</scope>
    <source>
        <strain evidence="5">H4-8 / FGSC 9210</strain>
    </source>
</reference>
<dbReference type="InterPro" id="IPR003822">
    <property type="entry name" value="PAH"/>
</dbReference>
<gene>
    <name evidence="4" type="ORF">SCHCODRAFT_46699</name>
</gene>
<dbReference type="KEGG" id="scm:SCHCO_02500762"/>
<comment type="subcellular location">
    <subcellularLocation>
        <location evidence="1 3">Nucleus</location>
    </subcellularLocation>
</comment>
<evidence type="ECO:0000313" key="4">
    <source>
        <dbReference type="EMBL" id="EFJ02988.1"/>
    </source>
</evidence>
<name>D8PPK5_SCHCM</name>
<dbReference type="Gene3D" id="1.20.1160.11">
    <property type="entry name" value="Paired amphipathic helix"/>
    <property type="match status" value="1"/>
</dbReference>
<dbReference type="PANTHER" id="PTHR12346">
    <property type="entry name" value="SIN3B-RELATED"/>
    <property type="match status" value="1"/>
</dbReference>
<dbReference type="OMA" id="DAGHCES"/>
<keyword evidence="2 3" id="KW-0539">Nucleus</keyword>
<evidence type="ECO:0000256" key="2">
    <source>
        <dbReference type="ARBA" id="ARBA00023242"/>
    </source>
</evidence>
<dbReference type="GO" id="GO:0003714">
    <property type="term" value="F:transcription corepressor activity"/>
    <property type="evidence" value="ECO:0007669"/>
    <property type="project" value="InterPro"/>
</dbReference>
<sequence length="115" mass="12574">MSPPPPSPPPGLDIDVTDALHYLDAVKARFQDEPESYKEFLGVLSALKAGEIDMRQCVQRVVEMLRGYPELIVGFNVFLPRGAILDPVSDCTQEQCNSFNSPQNTGAIVQLPDSA</sequence>
<dbReference type="InterPro" id="IPR036600">
    <property type="entry name" value="PAH_sf"/>
</dbReference>
<evidence type="ECO:0000256" key="3">
    <source>
        <dbReference type="PROSITE-ProRule" id="PRU00810"/>
    </source>
</evidence>
<dbReference type="AlphaFoldDB" id="D8PPK5"/>
<dbReference type="GO" id="GO:0005634">
    <property type="term" value="C:nucleus"/>
    <property type="evidence" value="ECO:0007669"/>
    <property type="project" value="UniProtKB-SubCell"/>
</dbReference>
<proteinExistence type="predicted"/>
<dbReference type="EMBL" id="GL377302">
    <property type="protein sequence ID" value="EFJ02988.1"/>
    <property type="molecule type" value="Genomic_DNA"/>
</dbReference>
<dbReference type="STRING" id="578458.D8PPK5"/>
<dbReference type="FunFam" id="1.20.1160.11:FF:000001">
    <property type="entry name" value="Paired amphipathic helix protein Sin3"/>
    <property type="match status" value="1"/>
</dbReference>
<dbReference type="RefSeq" id="XP_003037890.1">
    <property type="nucleotide sequence ID" value="XM_003037844.1"/>
</dbReference>
<dbReference type="HOGENOM" id="CLU_2110372_0_0_1"/>
<evidence type="ECO:0000313" key="5">
    <source>
        <dbReference type="Proteomes" id="UP000007431"/>
    </source>
</evidence>
<organism evidence="5">
    <name type="scientific">Schizophyllum commune (strain H4-8 / FGSC 9210)</name>
    <name type="common">Split gill fungus</name>
    <dbReference type="NCBI Taxonomy" id="578458"/>
    <lineage>
        <taxon>Eukaryota</taxon>
        <taxon>Fungi</taxon>
        <taxon>Dikarya</taxon>
        <taxon>Basidiomycota</taxon>
        <taxon>Agaricomycotina</taxon>
        <taxon>Agaricomycetes</taxon>
        <taxon>Agaricomycetidae</taxon>
        <taxon>Agaricales</taxon>
        <taxon>Schizophyllaceae</taxon>
        <taxon>Schizophyllum</taxon>
    </lineage>
</organism>
<dbReference type="eggNOG" id="KOG4204">
    <property type="taxonomic scope" value="Eukaryota"/>
</dbReference>
<dbReference type="GeneID" id="9585900"/>
<dbReference type="OrthoDB" id="10265969at2759"/>
<dbReference type="PROSITE" id="PS51477">
    <property type="entry name" value="PAH"/>
    <property type="match status" value="1"/>
</dbReference>
<dbReference type="InterPro" id="IPR039774">
    <property type="entry name" value="Sin3-like"/>
</dbReference>
<dbReference type="SUPFAM" id="SSF47762">
    <property type="entry name" value="PAH2 domain"/>
    <property type="match status" value="1"/>
</dbReference>
<dbReference type="Proteomes" id="UP000007431">
    <property type="component" value="Unassembled WGS sequence"/>
</dbReference>
<evidence type="ECO:0000256" key="1">
    <source>
        <dbReference type="ARBA" id="ARBA00004123"/>
    </source>
</evidence>
<dbReference type="VEuPathDB" id="FungiDB:SCHCODRAFT_02500762"/>
<dbReference type="InParanoid" id="D8PPK5"/>